<proteinExistence type="predicted"/>
<comment type="caution">
    <text evidence="2">The sequence shown here is derived from an EMBL/GenBank/DDBJ whole genome shotgun (WGS) entry which is preliminary data.</text>
</comment>
<gene>
    <name evidence="2" type="ORF">E7681_17295</name>
</gene>
<dbReference type="AlphaFoldDB" id="A0A4S3M4V8"/>
<keyword evidence="1" id="KW-0732">Signal</keyword>
<reference evidence="2 3" key="1">
    <citation type="submission" date="2019-04" db="EMBL/GenBank/DDBJ databases">
        <title>Draft genome sequence of Youngimonas vesicularis.</title>
        <authorList>
            <person name="Hameed A."/>
        </authorList>
    </citation>
    <scope>NUCLEOTIDE SEQUENCE [LARGE SCALE GENOMIC DNA]</scope>
    <source>
        <strain evidence="2 3">CC-AMW-E</strain>
    </source>
</reference>
<evidence type="ECO:0000313" key="3">
    <source>
        <dbReference type="Proteomes" id="UP000306113"/>
    </source>
</evidence>
<accession>A0A4S3M4V8</accession>
<feature type="chain" id="PRO_5020652975" description="DUF1795 domain-containing protein" evidence="1">
    <location>
        <begin position="28"/>
        <end position="353"/>
    </location>
</feature>
<name>A0A4S3M4V8_9RHOB</name>
<evidence type="ECO:0000256" key="1">
    <source>
        <dbReference type="SAM" id="SignalP"/>
    </source>
</evidence>
<evidence type="ECO:0000313" key="2">
    <source>
        <dbReference type="EMBL" id="THD71560.1"/>
    </source>
</evidence>
<feature type="signal peptide" evidence="1">
    <location>
        <begin position="1"/>
        <end position="27"/>
    </location>
</feature>
<sequence length="353" mass="38305">MRLLTNDFKALVLGISLALGFAPQVSAGSYTDPTYGFELTTPDSWHTESATEGSDSVLKIQSPDGNAYGEVRAIHLNRGTTVEQLLEAFRANVVPNGTLAGSADDTHAGLTGKVAAWRLAMDGQQLAIGGFFTANGPVGYILLTVTAEAQFATYSPEYDKIFATFRPGALVTAYADDAPSTPPASDPAGDELFAGLVAEPHPELGFVFTRYDAWHPDMPQPWVLRVGLMEYPAHMRPSIVIEALAGDAYDNLQAGAQDLRGQLSDMQNVQFDQDGPQEVANMAENGTPMPGWSFGATYTQNGVPFRQLTFLFKRAQPSVYYAIYVTGPQDILMQHQPEMMRMLQAIQIVPFSN</sequence>
<dbReference type="OrthoDB" id="9819832at2"/>
<dbReference type="Proteomes" id="UP000306113">
    <property type="component" value="Unassembled WGS sequence"/>
</dbReference>
<protein>
    <recommendedName>
        <fullName evidence="4">DUF1795 domain-containing protein</fullName>
    </recommendedName>
</protein>
<dbReference type="EMBL" id="SSMD01000011">
    <property type="protein sequence ID" value="THD71560.1"/>
    <property type="molecule type" value="Genomic_DNA"/>
</dbReference>
<evidence type="ECO:0008006" key="4">
    <source>
        <dbReference type="Google" id="ProtNLM"/>
    </source>
</evidence>
<keyword evidence="3" id="KW-1185">Reference proteome</keyword>
<dbReference type="RefSeq" id="WP_136340515.1">
    <property type="nucleotide sequence ID" value="NZ_SSMD01000011.1"/>
</dbReference>
<organism evidence="2 3">
    <name type="scientific">Thalassobius vesicularis</name>
    <dbReference type="NCBI Taxonomy" id="1294297"/>
    <lineage>
        <taxon>Bacteria</taxon>
        <taxon>Pseudomonadati</taxon>
        <taxon>Pseudomonadota</taxon>
        <taxon>Alphaproteobacteria</taxon>
        <taxon>Rhodobacterales</taxon>
        <taxon>Roseobacteraceae</taxon>
        <taxon>Thalassovita</taxon>
    </lineage>
</organism>